<comment type="caution">
    <text evidence="1">The sequence shown here is derived from an EMBL/GenBank/DDBJ whole genome shotgun (WGS) entry which is preliminary data.</text>
</comment>
<gene>
    <name evidence="1" type="ORF">BDY19DRAFT_926960</name>
</gene>
<dbReference type="Proteomes" id="UP001055072">
    <property type="component" value="Unassembled WGS sequence"/>
</dbReference>
<organism evidence="1 2">
    <name type="scientific">Irpex rosettiformis</name>
    <dbReference type="NCBI Taxonomy" id="378272"/>
    <lineage>
        <taxon>Eukaryota</taxon>
        <taxon>Fungi</taxon>
        <taxon>Dikarya</taxon>
        <taxon>Basidiomycota</taxon>
        <taxon>Agaricomycotina</taxon>
        <taxon>Agaricomycetes</taxon>
        <taxon>Polyporales</taxon>
        <taxon>Irpicaceae</taxon>
        <taxon>Irpex</taxon>
    </lineage>
</organism>
<keyword evidence="2" id="KW-1185">Reference proteome</keyword>
<reference evidence="1" key="1">
    <citation type="journal article" date="2021" name="Environ. Microbiol.">
        <title>Gene family expansions and transcriptome signatures uncover fungal adaptations to wood decay.</title>
        <authorList>
            <person name="Hage H."/>
            <person name="Miyauchi S."/>
            <person name="Viragh M."/>
            <person name="Drula E."/>
            <person name="Min B."/>
            <person name="Chaduli D."/>
            <person name="Navarro D."/>
            <person name="Favel A."/>
            <person name="Norest M."/>
            <person name="Lesage-Meessen L."/>
            <person name="Balint B."/>
            <person name="Merenyi Z."/>
            <person name="de Eugenio L."/>
            <person name="Morin E."/>
            <person name="Martinez A.T."/>
            <person name="Baldrian P."/>
            <person name="Stursova M."/>
            <person name="Martinez M.J."/>
            <person name="Novotny C."/>
            <person name="Magnuson J.K."/>
            <person name="Spatafora J.W."/>
            <person name="Maurice S."/>
            <person name="Pangilinan J."/>
            <person name="Andreopoulos W."/>
            <person name="LaButti K."/>
            <person name="Hundley H."/>
            <person name="Na H."/>
            <person name="Kuo A."/>
            <person name="Barry K."/>
            <person name="Lipzen A."/>
            <person name="Henrissat B."/>
            <person name="Riley R."/>
            <person name="Ahrendt S."/>
            <person name="Nagy L.G."/>
            <person name="Grigoriev I.V."/>
            <person name="Martin F."/>
            <person name="Rosso M.N."/>
        </authorList>
    </citation>
    <scope>NUCLEOTIDE SEQUENCE</scope>
    <source>
        <strain evidence="1">CBS 384.51</strain>
    </source>
</reference>
<evidence type="ECO:0000313" key="1">
    <source>
        <dbReference type="EMBL" id="KAI0092890.1"/>
    </source>
</evidence>
<dbReference type="EMBL" id="MU274903">
    <property type="protein sequence ID" value="KAI0092890.1"/>
    <property type="molecule type" value="Genomic_DNA"/>
</dbReference>
<proteinExistence type="predicted"/>
<evidence type="ECO:0000313" key="2">
    <source>
        <dbReference type="Proteomes" id="UP001055072"/>
    </source>
</evidence>
<protein>
    <submittedName>
        <fullName evidence="1">Uncharacterized protein</fullName>
    </submittedName>
</protein>
<accession>A0ACB8UGV2</accession>
<name>A0ACB8UGV2_9APHY</name>
<sequence length="450" mass="50277">MDQRQTMLQRPFYDQQPRNNLSLASAVNPNYQHPPQIPQAQPPPPQAQQQQQQRVALQSASSRQVFSPQDAAEAQTRMEESRQRSITLVFWYKAGCEPIRLHEEIATFPLFSLAQAAQLVKDLGLLPNTYIDAYNPQAGTWEQQTITTVRQVHSEQRLLFRMRKSLLEGLKDQECLSLENEIRMQPLGLQNGQVLSSPQRSLKRPMPDTATTDASPPAAKQFRAAGPGPFVVKQQTNNVATPQAYQSPGTSHSPMPNPHLHQSLSPDQQQSIGNAMAIDSSPPLPAGAKRWPNDYHVCEISAGLDRVDDLVSQTPSVTQKAAFERVFGCRYVKSTVCRHRSVWKRADNNLREQFKRMGTVERALWGEFVKKTGFQREGQKNGKSQSQVEADENDHGRMQPQTMDYGMNGMNSLGLDMVGHHHAHALMGVNGSIGDALNAEPPMASLRPPR</sequence>